<evidence type="ECO:0000256" key="8">
    <source>
        <dbReference type="ARBA" id="ARBA00023303"/>
    </source>
</evidence>
<comment type="similarity">
    <text evidence="2">Belongs to the CALHM family.</text>
</comment>
<keyword evidence="7 9" id="KW-0472">Membrane</keyword>
<keyword evidence="5 9" id="KW-1133">Transmembrane helix</keyword>
<name>A0A6P8QIE2_GEOSA</name>
<keyword evidence="10" id="KW-1185">Reference proteome</keyword>
<organism evidence="10 11">
    <name type="scientific">Geotrypetes seraphini</name>
    <name type="common">Gaboon caecilian</name>
    <name type="synonym">Caecilia seraphini</name>
    <dbReference type="NCBI Taxonomy" id="260995"/>
    <lineage>
        <taxon>Eukaryota</taxon>
        <taxon>Metazoa</taxon>
        <taxon>Chordata</taxon>
        <taxon>Craniata</taxon>
        <taxon>Vertebrata</taxon>
        <taxon>Euteleostomi</taxon>
        <taxon>Amphibia</taxon>
        <taxon>Gymnophiona</taxon>
        <taxon>Geotrypetes</taxon>
    </lineage>
</organism>
<dbReference type="InterPro" id="IPR029569">
    <property type="entry name" value="CALHM"/>
</dbReference>
<evidence type="ECO:0000256" key="2">
    <source>
        <dbReference type="ARBA" id="ARBA00008497"/>
    </source>
</evidence>
<dbReference type="Pfam" id="PF14798">
    <property type="entry name" value="Ca_hom_mod"/>
    <property type="match status" value="1"/>
</dbReference>
<accession>A0A6P8QIE2</accession>
<feature type="transmembrane region" description="Helical" evidence="9">
    <location>
        <begin position="96"/>
        <end position="117"/>
    </location>
</feature>
<dbReference type="Proteomes" id="UP000515159">
    <property type="component" value="Chromosome 4"/>
</dbReference>
<evidence type="ECO:0000256" key="5">
    <source>
        <dbReference type="ARBA" id="ARBA00022989"/>
    </source>
</evidence>
<evidence type="ECO:0000256" key="7">
    <source>
        <dbReference type="ARBA" id="ARBA00023136"/>
    </source>
</evidence>
<feature type="transmembrane region" description="Helical" evidence="9">
    <location>
        <begin position="54"/>
        <end position="75"/>
    </location>
</feature>
<evidence type="ECO:0000256" key="9">
    <source>
        <dbReference type="SAM" id="Phobius"/>
    </source>
</evidence>
<dbReference type="GeneID" id="117358831"/>
<evidence type="ECO:0000313" key="11">
    <source>
        <dbReference type="RefSeq" id="XP_033796469.1"/>
    </source>
</evidence>
<comment type="subcellular location">
    <subcellularLocation>
        <location evidence="1">Membrane</location>
        <topology evidence="1">Multi-pass membrane protein</topology>
    </subcellularLocation>
</comment>
<evidence type="ECO:0000256" key="1">
    <source>
        <dbReference type="ARBA" id="ARBA00004141"/>
    </source>
</evidence>
<dbReference type="PANTHER" id="PTHR32261">
    <property type="entry name" value="CALCIUM HOMEOSTASIS MODULATOR PROTEIN"/>
    <property type="match status" value="1"/>
</dbReference>
<keyword evidence="4 9" id="KW-0812">Transmembrane</keyword>
<feature type="transmembrane region" description="Helical" evidence="9">
    <location>
        <begin position="182"/>
        <end position="201"/>
    </location>
</feature>
<proteinExistence type="inferred from homology"/>
<dbReference type="InParanoid" id="A0A6P8QIE2"/>
<evidence type="ECO:0000256" key="6">
    <source>
        <dbReference type="ARBA" id="ARBA00023065"/>
    </source>
</evidence>
<feature type="transmembrane region" description="Helical" evidence="9">
    <location>
        <begin position="21"/>
        <end position="42"/>
    </location>
</feature>
<dbReference type="GO" id="GO:1904669">
    <property type="term" value="P:ATP export"/>
    <property type="evidence" value="ECO:0007669"/>
    <property type="project" value="UniProtKB-ARBA"/>
</dbReference>
<dbReference type="KEGG" id="gsh:117358831"/>
<gene>
    <name evidence="11" type="primary">LOC117358831</name>
</gene>
<dbReference type="GO" id="GO:0005886">
    <property type="term" value="C:plasma membrane"/>
    <property type="evidence" value="ECO:0007669"/>
    <property type="project" value="TreeGrafter"/>
</dbReference>
<dbReference type="AlphaFoldDB" id="A0A6P8QIE2"/>
<dbReference type="OrthoDB" id="9865653at2759"/>
<dbReference type="RefSeq" id="XP_033796469.1">
    <property type="nucleotide sequence ID" value="XM_033940578.1"/>
</dbReference>
<keyword evidence="3" id="KW-0813">Transport</keyword>
<dbReference type="GO" id="GO:0005261">
    <property type="term" value="F:monoatomic cation channel activity"/>
    <property type="evidence" value="ECO:0007669"/>
    <property type="project" value="TreeGrafter"/>
</dbReference>
<keyword evidence="6" id="KW-0406">Ion transport</keyword>
<sequence>MAALVTEHMKFMYLVFKSQNVVIFNCLVVLGTLGSQQLYSFLAFQCPCAPKRNYLYGLAAIGIPALTLFLVGMLMSNQTWNFVAECRRRGAGNCTIPAIFLLLGCVVGPAMVAPITWSVISLLQGEAYVCALSEFVQSSSLKDFPHQYKPDILAKFPCKTIPVEDVSFKEDVVRKLRYESQFIGWLLLGTVAITVFILKCLKHCCSSLGYQQEEYWSQYRSNESELFKRTAEIHAKMLAAGNIKQFFGFVALDNDEKQLLQEFSTDNVQSTVHWDHITGMHIFRENKGFPIYSRLHKWAMRKSLTDIDPESKETIVLPV</sequence>
<protein>
    <submittedName>
        <fullName evidence="11">Calcium homeostasis modulator protein 2-like</fullName>
    </submittedName>
</protein>
<reference evidence="11" key="1">
    <citation type="submission" date="2025-08" db="UniProtKB">
        <authorList>
            <consortium name="RefSeq"/>
        </authorList>
    </citation>
    <scope>IDENTIFICATION</scope>
</reference>
<dbReference type="PANTHER" id="PTHR32261:SF3">
    <property type="entry name" value="CALCIUM HOMEOSTASIS MODULATOR PROTEIN 2"/>
    <property type="match status" value="1"/>
</dbReference>
<keyword evidence="8" id="KW-0407">Ion channel</keyword>
<evidence type="ECO:0000256" key="3">
    <source>
        <dbReference type="ARBA" id="ARBA00022448"/>
    </source>
</evidence>
<evidence type="ECO:0000313" key="10">
    <source>
        <dbReference type="Proteomes" id="UP000515159"/>
    </source>
</evidence>
<evidence type="ECO:0000256" key="4">
    <source>
        <dbReference type="ARBA" id="ARBA00022692"/>
    </source>
</evidence>